<keyword evidence="8" id="KW-0333">Golgi apparatus</keyword>
<evidence type="ECO:0000256" key="7">
    <source>
        <dbReference type="ARBA" id="ARBA00022989"/>
    </source>
</evidence>
<evidence type="ECO:0000256" key="1">
    <source>
        <dbReference type="ARBA" id="ARBA00003246"/>
    </source>
</evidence>
<dbReference type="Pfam" id="PF10233">
    <property type="entry name" value="Cg6151-P"/>
    <property type="match status" value="1"/>
</dbReference>
<evidence type="ECO:0000256" key="3">
    <source>
        <dbReference type="ARBA" id="ARBA00005738"/>
    </source>
</evidence>
<dbReference type="OrthoDB" id="5591789at2759"/>
<dbReference type="PANTHER" id="PTHR13314:SF2">
    <property type="entry name" value="CALCIUM CHANNEL FLOWER HOMOLOG"/>
    <property type="match status" value="1"/>
</dbReference>
<keyword evidence="9 10" id="KW-0472">Membrane</keyword>
<evidence type="ECO:0000256" key="10">
    <source>
        <dbReference type="SAM" id="Phobius"/>
    </source>
</evidence>
<evidence type="ECO:0000256" key="6">
    <source>
        <dbReference type="ARBA" id="ARBA00022692"/>
    </source>
</evidence>
<dbReference type="Proteomes" id="UP000501346">
    <property type="component" value="Chromosome ScXIII"/>
</dbReference>
<evidence type="ECO:0000256" key="8">
    <source>
        <dbReference type="ARBA" id="ARBA00023034"/>
    </source>
</evidence>
<dbReference type="InterPro" id="IPR019365">
    <property type="entry name" value="TVP18/Ca-channel_flower"/>
</dbReference>
<evidence type="ECO:0000256" key="9">
    <source>
        <dbReference type="ARBA" id="ARBA00023136"/>
    </source>
</evidence>
<evidence type="ECO:0000256" key="4">
    <source>
        <dbReference type="ARBA" id="ARBA00013563"/>
    </source>
</evidence>
<dbReference type="GO" id="GO:0000139">
    <property type="term" value="C:Golgi membrane"/>
    <property type="evidence" value="ECO:0007669"/>
    <property type="project" value="UniProtKB-SubCell"/>
</dbReference>
<sequence length="167" mass="18693">MALSLGQFINVGGMVKDLKSFNFSVYGRWFGYINIILCIALGIANLFHVSGVIAFGIISIIQGLVILFIEIPFLLKICPLSDNFIEFIKRFETNGWRCLFYLAMAIIQYISIAVMATSLIVVAVGLTISSISYAVAYTKHQEFQNTNIIKNPTDDDFPHEAVVREML</sequence>
<reference evidence="11 12" key="1">
    <citation type="journal article" date="2019" name="BMC Genomics">
        <title>Chromosome level assembly and comparative genome analysis confirm lager-brewing yeasts originated from a single hybridization.</title>
        <authorList>
            <person name="Salazar A.N."/>
            <person name="Gorter de Vries A.R."/>
            <person name="van den Broek M."/>
            <person name="Brouwers N."/>
            <person name="de la Torre Cortes P."/>
            <person name="Kuijpers N.G.A."/>
            <person name="Daran J.G."/>
            <person name="Abeel T."/>
        </authorList>
    </citation>
    <scope>NUCLEOTIDE SEQUENCE [LARGE SCALE GENOMIC DNA]</scope>
    <source>
        <strain evidence="11 12">CBS 1483</strain>
    </source>
</reference>
<comment type="function">
    <text evidence="1">Golgi membrane protein involved in vesicular trafficking.</text>
</comment>
<dbReference type="SMART" id="SM01077">
    <property type="entry name" value="Cg6151-P"/>
    <property type="match status" value="1"/>
</dbReference>
<dbReference type="AlphaFoldDB" id="A0A6C1DYI8"/>
<keyword evidence="7 10" id="KW-1133">Transmembrane helix</keyword>
<dbReference type="GO" id="GO:0016192">
    <property type="term" value="P:vesicle-mediated transport"/>
    <property type="evidence" value="ECO:0007669"/>
    <property type="project" value="TreeGrafter"/>
</dbReference>
<keyword evidence="6 10" id="KW-0812">Transmembrane</keyword>
<evidence type="ECO:0000313" key="11">
    <source>
        <dbReference type="EMBL" id="QID81587.1"/>
    </source>
</evidence>
<comment type="similarity">
    <text evidence="3">Belongs to the TVP18 family.</text>
</comment>
<feature type="transmembrane region" description="Helical" evidence="10">
    <location>
        <begin position="53"/>
        <end position="78"/>
    </location>
</feature>
<evidence type="ECO:0000256" key="2">
    <source>
        <dbReference type="ARBA" id="ARBA00004653"/>
    </source>
</evidence>
<feature type="transmembrane region" description="Helical" evidence="10">
    <location>
        <begin position="29"/>
        <end position="47"/>
    </location>
</feature>
<organism evidence="11 12">
    <name type="scientific">Saccharomyces pastorianus</name>
    <name type="common">Lager yeast</name>
    <name type="synonym">Saccharomyces cerevisiae x Saccharomyces eubayanus</name>
    <dbReference type="NCBI Taxonomy" id="27292"/>
    <lineage>
        <taxon>Eukaryota</taxon>
        <taxon>Fungi</taxon>
        <taxon>Dikarya</taxon>
        <taxon>Ascomycota</taxon>
        <taxon>Saccharomycotina</taxon>
        <taxon>Saccharomycetes</taxon>
        <taxon>Saccharomycetales</taxon>
        <taxon>Saccharomycetaceae</taxon>
        <taxon>Saccharomyces</taxon>
    </lineage>
</organism>
<feature type="transmembrane region" description="Helical" evidence="10">
    <location>
        <begin position="99"/>
        <end position="126"/>
    </location>
</feature>
<dbReference type="PANTHER" id="PTHR13314">
    <property type="entry name" value="CALCIUM CHANNEL FLOWER HOMOLOG"/>
    <property type="match status" value="1"/>
</dbReference>
<dbReference type="EMBL" id="CP048994">
    <property type="protein sequence ID" value="QID81587.1"/>
    <property type="molecule type" value="Genomic_DNA"/>
</dbReference>
<evidence type="ECO:0000313" key="12">
    <source>
        <dbReference type="Proteomes" id="UP000501346"/>
    </source>
</evidence>
<comment type="subcellular location">
    <subcellularLocation>
        <location evidence="2">Golgi apparatus membrane</location>
        <topology evidence="2">Multi-pass membrane protein</topology>
    </subcellularLocation>
</comment>
<gene>
    <name evidence="11" type="primary">TVP18_1</name>
    <name evidence="11" type="ORF">GRS66_003974</name>
</gene>
<evidence type="ECO:0000256" key="5">
    <source>
        <dbReference type="ARBA" id="ARBA00020655"/>
    </source>
</evidence>
<proteinExistence type="inferred from homology"/>
<keyword evidence="12" id="KW-1185">Reference proteome</keyword>
<accession>A0A6C1DYI8</accession>
<name>A0A6C1DYI8_SACPS</name>
<protein>
    <recommendedName>
        <fullName evidence="4">Golgi apparatus membrane protein TVP18</fullName>
    </recommendedName>
    <alternativeName>
        <fullName evidence="5">Golgi apparatus membrane protein tvp18</fullName>
    </alternativeName>
</protein>